<gene>
    <name evidence="4" type="ORF">DEH84_14115</name>
</gene>
<dbReference type="InterPro" id="IPR028098">
    <property type="entry name" value="Glyco_trans_4-like_N"/>
</dbReference>
<feature type="domain" description="Glycosyl transferase family 1" evidence="2">
    <location>
        <begin position="246"/>
        <end position="340"/>
    </location>
</feature>
<dbReference type="KEGG" id="aon:DEH84_14115"/>
<dbReference type="PANTHER" id="PTHR46401">
    <property type="entry name" value="GLYCOSYLTRANSFERASE WBBK-RELATED"/>
    <property type="match status" value="1"/>
</dbReference>
<proteinExistence type="predicted"/>
<dbReference type="GO" id="GO:0016757">
    <property type="term" value="F:glycosyltransferase activity"/>
    <property type="evidence" value="ECO:0007669"/>
    <property type="project" value="InterPro"/>
</dbReference>
<evidence type="ECO:0000259" key="3">
    <source>
        <dbReference type="Pfam" id="PF13439"/>
    </source>
</evidence>
<dbReference type="SUPFAM" id="SSF53756">
    <property type="entry name" value="UDP-Glycosyltransferase/glycogen phosphorylase"/>
    <property type="match status" value="1"/>
</dbReference>
<dbReference type="Gene3D" id="3.40.50.2000">
    <property type="entry name" value="Glycogen Phosphorylase B"/>
    <property type="match status" value="2"/>
</dbReference>
<sequence length="380" mass="40512">MHLVFDAFELTPDSAKSKGIYSYAVQLCGAMAAQLAADEVMDVACHGGNVADFQSLGLPRQVRLHVLAPAMPGRLRRLWWSQFGAALWARARGAQAVYLSPKGFTPGLGRHLVRLRTVCVIHDLIPLWYLAHHPAHFGRLEGWLVKAGLLHSARRADGIVAISRATEADLLAAGAPSHRVRVVYNGVPPLPAPGPQAGDYIMALASGLPHKNLAGVRAAYAAYRKRAGAAALPLRLVGVRDVNDEGVSALGTVSAETLSGLYAHARAFLFLSHIEGFGFPPLEALRAGAPVVCSDITAHRELCAGQAHLVPPDDPDAAAAALMTVLATPESPETRRERADRMAERVAHELSWSRCAAGVLDLARQVADPSSWPAAQRSVP</sequence>
<evidence type="ECO:0000259" key="2">
    <source>
        <dbReference type="Pfam" id="PF00534"/>
    </source>
</evidence>
<accession>A0A2U8FTT8</accession>
<dbReference type="Pfam" id="PF13439">
    <property type="entry name" value="Glyco_transf_4"/>
    <property type="match status" value="1"/>
</dbReference>
<dbReference type="InterPro" id="IPR001296">
    <property type="entry name" value="Glyco_trans_1"/>
</dbReference>
<protein>
    <submittedName>
        <fullName evidence="4">Uncharacterized protein</fullName>
    </submittedName>
</protein>
<reference evidence="4 5" key="1">
    <citation type="submission" date="2018-05" db="EMBL/GenBank/DDBJ databases">
        <title>complete genome sequence of Aquabacterium olei NBRC 110486.</title>
        <authorList>
            <person name="Tang B."/>
            <person name="Chang J."/>
            <person name="Zhang L."/>
            <person name="Yang H."/>
        </authorList>
    </citation>
    <scope>NUCLEOTIDE SEQUENCE [LARGE SCALE GENOMIC DNA]</scope>
    <source>
        <strain evidence="4 5">NBRC 110486</strain>
    </source>
</reference>
<name>A0A2U8FTT8_9BURK</name>
<dbReference type="Proteomes" id="UP000244892">
    <property type="component" value="Chromosome"/>
</dbReference>
<dbReference type="PANTHER" id="PTHR46401:SF2">
    <property type="entry name" value="GLYCOSYLTRANSFERASE WBBK-RELATED"/>
    <property type="match status" value="1"/>
</dbReference>
<dbReference type="RefSeq" id="WP_109037426.1">
    <property type="nucleotide sequence ID" value="NZ_CP029210.1"/>
</dbReference>
<organism evidence="4 5">
    <name type="scientific">Aquabacterium olei</name>
    <dbReference type="NCBI Taxonomy" id="1296669"/>
    <lineage>
        <taxon>Bacteria</taxon>
        <taxon>Pseudomonadati</taxon>
        <taxon>Pseudomonadota</taxon>
        <taxon>Betaproteobacteria</taxon>
        <taxon>Burkholderiales</taxon>
        <taxon>Aquabacterium</taxon>
    </lineage>
</organism>
<dbReference type="Pfam" id="PF00534">
    <property type="entry name" value="Glycos_transf_1"/>
    <property type="match status" value="1"/>
</dbReference>
<evidence type="ECO:0000313" key="4">
    <source>
        <dbReference type="EMBL" id="AWI54430.1"/>
    </source>
</evidence>
<dbReference type="EMBL" id="CP029210">
    <property type="protein sequence ID" value="AWI54430.1"/>
    <property type="molecule type" value="Genomic_DNA"/>
</dbReference>
<dbReference type="AlphaFoldDB" id="A0A2U8FTT8"/>
<dbReference type="OrthoDB" id="433681at2"/>
<keyword evidence="5" id="KW-1185">Reference proteome</keyword>
<keyword evidence="1" id="KW-0808">Transferase</keyword>
<evidence type="ECO:0000313" key="5">
    <source>
        <dbReference type="Proteomes" id="UP000244892"/>
    </source>
</evidence>
<feature type="domain" description="Glycosyltransferase subfamily 4-like N-terminal" evidence="3">
    <location>
        <begin position="23"/>
        <end position="188"/>
    </location>
</feature>
<evidence type="ECO:0000256" key="1">
    <source>
        <dbReference type="ARBA" id="ARBA00022679"/>
    </source>
</evidence>